<dbReference type="PANTHER" id="PTHR12441:SF10">
    <property type="entry name" value="ATP SYNTHASE-COUPLING FACTOR 6, MITOCHONDRIAL"/>
    <property type="match status" value="1"/>
</dbReference>
<evidence type="ECO:0000256" key="8">
    <source>
        <dbReference type="ARBA" id="ARBA00023128"/>
    </source>
</evidence>
<evidence type="ECO:0000313" key="12">
    <source>
        <dbReference type="Proteomes" id="UP000031036"/>
    </source>
</evidence>
<dbReference type="OMA" id="ACRQDLI"/>
<keyword evidence="8" id="KW-0496">Mitochondrion</keyword>
<evidence type="ECO:0000256" key="4">
    <source>
        <dbReference type="ARBA" id="ARBA00022547"/>
    </source>
</evidence>
<feature type="compositionally biased region" description="Basic and acidic residues" evidence="10">
    <location>
        <begin position="135"/>
        <end position="145"/>
    </location>
</feature>
<dbReference type="Proteomes" id="UP000031036">
    <property type="component" value="Unassembled WGS sequence"/>
</dbReference>
<dbReference type="SUPFAM" id="SSF111357">
    <property type="entry name" value="Mitochondrial ATP synthase coupling factor 6"/>
    <property type="match status" value="1"/>
</dbReference>
<evidence type="ECO:0000256" key="1">
    <source>
        <dbReference type="ARBA" id="ARBA00004273"/>
    </source>
</evidence>
<dbReference type="OrthoDB" id="8902296at2759"/>
<evidence type="ECO:0000256" key="7">
    <source>
        <dbReference type="ARBA" id="ARBA00023065"/>
    </source>
</evidence>
<name>A0A0B2VY56_TOXCA</name>
<sequence>MSRMFRNSSLTGSMLRSLASRSVRTFSTTNAMLKDQDLIQAVFLRKIREYASKQKAAGGKLVDSNVDVERSLDDELNRLANKFHLDNMGAVRELPTNFETAEVESAVQTMLEGRKLSQLRDEIRKQTEDYIAERKAKKAEEEARRAALLQADKAPGAHPATA</sequence>
<evidence type="ECO:0000256" key="6">
    <source>
        <dbReference type="ARBA" id="ARBA00022792"/>
    </source>
</evidence>
<dbReference type="GO" id="GO:0005743">
    <property type="term" value="C:mitochondrial inner membrane"/>
    <property type="evidence" value="ECO:0007669"/>
    <property type="project" value="UniProtKB-SubCell"/>
</dbReference>
<dbReference type="InterPro" id="IPR036204">
    <property type="entry name" value="ATP_synth_f6_sf_mt"/>
</dbReference>
<comment type="subcellular location">
    <subcellularLocation>
        <location evidence="1">Mitochondrion inner membrane</location>
    </subcellularLocation>
</comment>
<proteinExistence type="inferred from homology"/>
<evidence type="ECO:0000256" key="9">
    <source>
        <dbReference type="ARBA" id="ARBA00023136"/>
    </source>
</evidence>
<organism evidence="11 12">
    <name type="scientific">Toxocara canis</name>
    <name type="common">Canine roundworm</name>
    <dbReference type="NCBI Taxonomy" id="6265"/>
    <lineage>
        <taxon>Eukaryota</taxon>
        <taxon>Metazoa</taxon>
        <taxon>Ecdysozoa</taxon>
        <taxon>Nematoda</taxon>
        <taxon>Chromadorea</taxon>
        <taxon>Rhabditida</taxon>
        <taxon>Spirurina</taxon>
        <taxon>Ascaridomorpha</taxon>
        <taxon>Ascaridoidea</taxon>
        <taxon>Toxocaridae</taxon>
        <taxon>Toxocara</taxon>
    </lineage>
</organism>
<reference evidence="11 12" key="1">
    <citation type="submission" date="2014-11" db="EMBL/GenBank/DDBJ databases">
        <title>Genetic blueprint of the zoonotic pathogen Toxocara canis.</title>
        <authorList>
            <person name="Zhu X.-Q."/>
            <person name="Korhonen P.K."/>
            <person name="Cai H."/>
            <person name="Young N.D."/>
            <person name="Nejsum P."/>
            <person name="von Samson-Himmelstjerna G."/>
            <person name="Boag P.R."/>
            <person name="Tan P."/>
            <person name="Li Q."/>
            <person name="Min J."/>
            <person name="Yang Y."/>
            <person name="Wang X."/>
            <person name="Fang X."/>
            <person name="Hall R.S."/>
            <person name="Hofmann A."/>
            <person name="Sternberg P.W."/>
            <person name="Jex A.R."/>
            <person name="Gasser R.B."/>
        </authorList>
    </citation>
    <scope>NUCLEOTIDE SEQUENCE [LARGE SCALE GENOMIC DNA]</scope>
    <source>
        <strain evidence="11">PN_DK_2014</strain>
    </source>
</reference>
<feature type="region of interest" description="Disordered" evidence="10">
    <location>
        <begin position="135"/>
        <end position="162"/>
    </location>
</feature>
<protein>
    <submittedName>
        <fullName evidence="11">ATP synthase-coupling factor 6, mitochondrial</fullName>
    </submittedName>
</protein>
<dbReference type="EMBL" id="JPKZ01000718">
    <property type="protein sequence ID" value="KHN85900.1"/>
    <property type="molecule type" value="Genomic_DNA"/>
</dbReference>
<evidence type="ECO:0000313" key="11">
    <source>
        <dbReference type="EMBL" id="KHN85900.1"/>
    </source>
</evidence>
<dbReference type="STRING" id="6265.A0A0B2VY56"/>
<dbReference type="Gene3D" id="6.10.280.200">
    <property type="match status" value="1"/>
</dbReference>
<dbReference type="GO" id="GO:0015986">
    <property type="term" value="P:proton motive force-driven ATP synthesis"/>
    <property type="evidence" value="ECO:0007669"/>
    <property type="project" value="InterPro"/>
</dbReference>
<keyword evidence="7" id="KW-0406">Ion transport</keyword>
<keyword evidence="5" id="KW-0375">Hydrogen ion transport</keyword>
<keyword evidence="9" id="KW-0472">Membrane</keyword>
<accession>A0A0B2VY56</accession>
<dbReference type="AlphaFoldDB" id="A0A0B2VY56"/>
<evidence type="ECO:0000256" key="10">
    <source>
        <dbReference type="SAM" id="MobiDB-lite"/>
    </source>
</evidence>
<keyword evidence="3" id="KW-0813">Transport</keyword>
<dbReference type="GO" id="GO:0015078">
    <property type="term" value="F:proton transmembrane transporter activity"/>
    <property type="evidence" value="ECO:0007669"/>
    <property type="project" value="InterPro"/>
</dbReference>
<evidence type="ECO:0000256" key="5">
    <source>
        <dbReference type="ARBA" id="ARBA00022781"/>
    </source>
</evidence>
<evidence type="ECO:0000256" key="3">
    <source>
        <dbReference type="ARBA" id="ARBA00022448"/>
    </source>
</evidence>
<keyword evidence="6" id="KW-0999">Mitochondrion inner membrane</keyword>
<comment type="caution">
    <text evidence="11">The sequence shown here is derived from an EMBL/GenBank/DDBJ whole genome shotgun (WGS) entry which is preliminary data.</text>
</comment>
<gene>
    <name evidence="11" type="primary">ATPsyn-Cf6</name>
    <name evidence="11" type="ORF">Tcan_06707</name>
</gene>
<dbReference type="GO" id="GO:0045259">
    <property type="term" value="C:proton-transporting ATP synthase complex"/>
    <property type="evidence" value="ECO:0007669"/>
    <property type="project" value="UniProtKB-KW"/>
</dbReference>
<comment type="similarity">
    <text evidence="2">Belongs to the eukaryotic ATPase subunit F6 family.</text>
</comment>
<keyword evidence="12" id="KW-1185">Reference proteome</keyword>
<dbReference type="InterPro" id="IPR008387">
    <property type="entry name" value="ATP_synth_f6_mt"/>
</dbReference>
<keyword evidence="4" id="KW-0138">CF(0)</keyword>
<dbReference type="PANTHER" id="PTHR12441">
    <property type="entry name" value="ATP SYNTHASE COUPLING FACTOR 6, MITOCHONDRIAL"/>
    <property type="match status" value="1"/>
</dbReference>
<evidence type="ECO:0000256" key="2">
    <source>
        <dbReference type="ARBA" id="ARBA00007346"/>
    </source>
</evidence>
<dbReference type="Pfam" id="PF05511">
    <property type="entry name" value="ATP-synt_F6"/>
    <property type="match status" value="1"/>
</dbReference>